<dbReference type="InterPro" id="IPR050214">
    <property type="entry name" value="Cys_Synth/Cystath_Beta-Synth"/>
</dbReference>
<keyword evidence="3" id="KW-0808">Transferase</keyword>
<dbReference type="Proteomes" id="UP001469365">
    <property type="component" value="Unassembled WGS sequence"/>
</dbReference>
<evidence type="ECO:0000256" key="4">
    <source>
        <dbReference type="ARBA" id="ARBA00022898"/>
    </source>
</evidence>
<comment type="subunit">
    <text evidence="2">Homodimer.</text>
</comment>
<evidence type="ECO:0000256" key="1">
    <source>
        <dbReference type="ARBA" id="ARBA00001933"/>
    </source>
</evidence>
<evidence type="ECO:0000313" key="7">
    <source>
        <dbReference type="Proteomes" id="UP001469365"/>
    </source>
</evidence>
<comment type="caution">
    <text evidence="6">The sequence shown here is derived from an EMBL/GenBank/DDBJ whole genome shotgun (WGS) entry which is preliminary data.</text>
</comment>
<evidence type="ECO:0000313" key="6">
    <source>
        <dbReference type="EMBL" id="MEK8128008.1"/>
    </source>
</evidence>
<gene>
    <name evidence="6" type="primary">sbnA</name>
    <name evidence="6" type="ORF">WMW72_08855</name>
</gene>
<sequence>MKLEGGLVEAIGSTPLVRLERLFAEFPFHVYGKLEWMNPGGSSKDRPALYMLREAIRRGELHPGSVVIESSSGNLAISLAQLCCRLGLRFICVVDPRTTEQHKRIIRSFGGEIDLVTEPDTQTGEFLPARIRRVNELLHTIPHAFWTNQYGNPDNSRAHAETTMAEMASQLGQLDYLFCGVSSCGTIRGCMAYIREQQWDTRVVGVDAEGSILFRGSRGPRKFPGLGAAILPGLHRQDDADIIVRVSDIDCVQGCRDLVRREGILAGASSGGVVTAVRRLGAGIPEDAVCAMILPDRGERYLDTVYQDEWVRQELQYEPDAAASGSLPL</sequence>
<protein>
    <submittedName>
        <fullName evidence="6">2,3-diaminopropionate biosynthesis protein SbnA</fullName>
    </submittedName>
</protein>
<comment type="cofactor">
    <cofactor evidence="1">
        <name>pyridoxal 5'-phosphate</name>
        <dbReference type="ChEBI" id="CHEBI:597326"/>
    </cofactor>
</comment>
<dbReference type="SUPFAM" id="SSF53686">
    <property type="entry name" value="Tryptophan synthase beta subunit-like PLP-dependent enzymes"/>
    <property type="match status" value="1"/>
</dbReference>
<organism evidence="6 7">
    <name type="scientific">Paenibacillus filicis</name>
    <dbReference type="NCBI Taxonomy" id="669464"/>
    <lineage>
        <taxon>Bacteria</taxon>
        <taxon>Bacillati</taxon>
        <taxon>Bacillota</taxon>
        <taxon>Bacilli</taxon>
        <taxon>Bacillales</taxon>
        <taxon>Paenibacillaceae</taxon>
        <taxon>Paenibacillus</taxon>
    </lineage>
</organism>
<name>A0ABU9DJT4_9BACL</name>
<dbReference type="InterPro" id="IPR001926">
    <property type="entry name" value="TrpB-like_PALP"/>
</dbReference>
<reference evidence="6 7" key="1">
    <citation type="submission" date="2024-04" db="EMBL/GenBank/DDBJ databases">
        <title>draft genome sequnece of Paenibacillus filicis.</title>
        <authorList>
            <person name="Kim D.-U."/>
        </authorList>
    </citation>
    <scope>NUCLEOTIDE SEQUENCE [LARGE SCALE GENOMIC DNA]</scope>
    <source>
        <strain evidence="6 7">KACC14197</strain>
    </source>
</reference>
<proteinExistence type="predicted"/>
<evidence type="ECO:0000259" key="5">
    <source>
        <dbReference type="Pfam" id="PF00291"/>
    </source>
</evidence>
<evidence type="ECO:0000256" key="3">
    <source>
        <dbReference type="ARBA" id="ARBA00022679"/>
    </source>
</evidence>
<dbReference type="RefSeq" id="WP_341415068.1">
    <property type="nucleotide sequence ID" value="NZ_JBBPCC010000004.1"/>
</dbReference>
<dbReference type="InterPro" id="IPR023927">
    <property type="entry name" value="SbnA"/>
</dbReference>
<keyword evidence="4" id="KW-0663">Pyridoxal phosphate</keyword>
<feature type="domain" description="Tryptophan synthase beta chain-like PALP" evidence="5">
    <location>
        <begin position="9"/>
        <end position="296"/>
    </location>
</feature>
<dbReference type="Pfam" id="PF00291">
    <property type="entry name" value="PALP"/>
    <property type="match status" value="1"/>
</dbReference>
<dbReference type="NCBIfam" id="TIGR03945">
    <property type="entry name" value="PLP_SbnA_fam"/>
    <property type="match status" value="1"/>
</dbReference>
<keyword evidence="7" id="KW-1185">Reference proteome</keyword>
<dbReference type="CDD" id="cd01561">
    <property type="entry name" value="CBS_like"/>
    <property type="match status" value="1"/>
</dbReference>
<dbReference type="Gene3D" id="3.40.50.1100">
    <property type="match status" value="2"/>
</dbReference>
<dbReference type="EMBL" id="JBBPCC010000004">
    <property type="protein sequence ID" value="MEK8128008.1"/>
    <property type="molecule type" value="Genomic_DNA"/>
</dbReference>
<dbReference type="InterPro" id="IPR036052">
    <property type="entry name" value="TrpB-like_PALP_sf"/>
</dbReference>
<dbReference type="PANTHER" id="PTHR10314">
    <property type="entry name" value="CYSTATHIONINE BETA-SYNTHASE"/>
    <property type="match status" value="1"/>
</dbReference>
<evidence type="ECO:0000256" key="2">
    <source>
        <dbReference type="ARBA" id="ARBA00011738"/>
    </source>
</evidence>
<accession>A0ABU9DJT4</accession>